<gene>
    <name evidence="3" type="ORF">N7460_005815</name>
</gene>
<keyword evidence="4" id="KW-1185">Reference proteome</keyword>
<proteinExistence type="predicted"/>
<dbReference type="Gene3D" id="1.10.238.10">
    <property type="entry name" value="EF-hand"/>
    <property type="match status" value="1"/>
</dbReference>
<keyword evidence="1" id="KW-0106">Calcium</keyword>
<comment type="caution">
    <text evidence="3">The sequence shown here is derived from an EMBL/GenBank/DDBJ whole genome shotgun (WGS) entry which is preliminary data.</text>
</comment>
<sequence length="77" mass="8930">MSRYSREEIKKWKEVFKAADVDNNHFITTDELIITAKEQGIEMNDEQAAEFIKNFDNNGNGKIEFSEFLKVLGERGT</sequence>
<dbReference type="CDD" id="cd00051">
    <property type="entry name" value="EFh"/>
    <property type="match status" value="1"/>
</dbReference>
<dbReference type="SUPFAM" id="SSF47473">
    <property type="entry name" value="EF-hand"/>
    <property type="match status" value="1"/>
</dbReference>
<dbReference type="PROSITE" id="PS50222">
    <property type="entry name" value="EF_HAND_2"/>
    <property type="match status" value="2"/>
</dbReference>
<dbReference type="InterPro" id="IPR002048">
    <property type="entry name" value="EF_hand_dom"/>
</dbReference>
<dbReference type="SMART" id="SM00054">
    <property type="entry name" value="EFh"/>
    <property type="match status" value="2"/>
</dbReference>
<dbReference type="InterPro" id="IPR011992">
    <property type="entry name" value="EF-hand-dom_pair"/>
</dbReference>
<evidence type="ECO:0000256" key="1">
    <source>
        <dbReference type="ARBA" id="ARBA00022837"/>
    </source>
</evidence>
<accession>A0AAD6IEI3</accession>
<dbReference type="GO" id="GO:0005509">
    <property type="term" value="F:calcium ion binding"/>
    <property type="evidence" value="ECO:0007669"/>
    <property type="project" value="InterPro"/>
</dbReference>
<evidence type="ECO:0000259" key="2">
    <source>
        <dbReference type="PROSITE" id="PS50222"/>
    </source>
</evidence>
<evidence type="ECO:0000313" key="3">
    <source>
        <dbReference type="EMBL" id="KAJ6044460.1"/>
    </source>
</evidence>
<name>A0AAD6IEI3_PENCN</name>
<feature type="domain" description="EF-hand" evidence="2">
    <location>
        <begin position="7"/>
        <end position="42"/>
    </location>
</feature>
<dbReference type="InterPro" id="IPR018247">
    <property type="entry name" value="EF_Hand_1_Ca_BS"/>
</dbReference>
<dbReference type="AlphaFoldDB" id="A0AAD6IEI3"/>
<reference evidence="3" key="1">
    <citation type="journal article" date="2023" name="IMA Fungus">
        <title>Comparative genomic study of the Penicillium genus elucidates a diverse pangenome and 15 lateral gene transfer events.</title>
        <authorList>
            <person name="Petersen C."/>
            <person name="Sorensen T."/>
            <person name="Nielsen M.R."/>
            <person name="Sondergaard T.E."/>
            <person name="Sorensen J.L."/>
            <person name="Fitzpatrick D.A."/>
            <person name="Frisvad J.C."/>
            <person name="Nielsen K.L."/>
        </authorList>
    </citation>
    <scope>NUCLEOTIDE SEQUENCE</scope>
    <source>
        <strain evidence="3">IBT 15450</strain>
    </source>
</reference>
<dbReference type="PROSITE" id="PS00018">
    <property type="entry name" value="EF_HAND_1"/>
    <property type="match status" value="2"/>
</dbReference>
<dbReference type="Proteomes" id="UP001219568">
    <property type="component" value="Unassembled WGS sequence"/>
</dbReference>
<organism evidence="3 4">
    <name type="scientific">Penicillium canescens</name>
    <dbReference type="NCBI Taxonomy" id="5083"/>
    <lineage>
        <taxon>Eukaryota</taxon>
        <taxon>Fungi</taxon>
        <taxon>Dikarya</taxon>
        <taxon>Ascomycota</taxon>
        <taxon>Pezizomycotina</taxon>
        <taxon>Eurotiomycetes</taxon>
        <taxon>Eurotiomycetidae</taxon>
        <taxon>Eurotiales</taxon>
        <taxon>Aspergillaceae</taxon>
        <taxon>Penicillium</taxon>
    </lineage>
</organism>
<evidence type="ECO:0000313" key="4">
    <source>
        <dbReference type="Proteomes" id="UP001219568"/>
    </source>
</evidence>
<dbReference type="Pfam" id="PF13499">
    <property type="entry name" value="EF-hand_7"/>
    <property type="match status" value="1"/>
</dbReference>
<dbReference type="EMBL" id="JAQJZL010000004">
    <property type="protein sequence ID" value="KAJ6044460.1"/>
    <property type="molecule type" value="Genomic_DNA"/>
</dbReference>
<protein>
    <submittedName>
        <fullName evidence="3">EF-hand</fullName>
    </submittedName>
</protein>
<reference evidence="3" key="2">
    <citation type="submission" date="2023-01" db="EMBL/GenBank/DDBJ databases">
        <authorList>
            <person name="Petersen C."/>
        </authorList>
    </citation>
    <scope>NUCLEOTIDE SEQUENCE</scope>
    <source>
        <strain evidence="3">IBT 15450</strain>
    </source>
</reference>
<feature type="domain" description="EF-hand" evidence="2">
    <location>
        <begin position="43"/>
        <end position="77"/>
    </location>
</feature>